<dbReference type="OrthoDB" id="2987348at2"/>
<dbReference type="InterPro" id="IPR029058">
    <property type="entry name" value="AB_hydrolase_fold"/>
</dbReference>
<dbReference type="Pfam" id="PF00561">
    <property type="entry name" value="Abhydrolase_1"/>
    <property type="match status" value="1"/>
</dbReference>
<reference evidence="4" key="1">
    <citation type="submission" date="2015-12" db="EMBL/GenBank/DDBJ databases">
        <authorList>
            <person name="Nair G.R."/>
            <person name="Kaur G."/>
            <person name="Mayilraj S."/>
        </authorList>
    </citation>
    <scope>NUCLEOTIDE SEQUENCE [LARGE SCALE GENOMIC DNA]</scope>
    <source>
        <strain evidence="4">CD08_4</strain>
    </source>
</reference>
<proteinExistence type="predicted"/>
<accession>A0A0W8I2V1</accession>
<organism evidence="3 4">
    <name type="scientific">Kocuria rosea subsp. polaris</name>
    <dbReference type="NCBI Taxonomy" id="136273"/>
    <lineage>
        <taxon>Bacteria</taxon>
        <taxon>Bacillati</taxon>
        <taxon>Actinomycetota</taxon>
        <taxon>Actinomycetes</taxon>
        <taxon>Micrococcales</taxon>
        <taxon>Micrococcaceae</taxon>
        <taxon>Kocuria</taxon>
    </lineage>
</organism>
<dbReference type="RefSeq" id="WP_058875205.1">
    <property type="nucleotide sequence ID" value="NZ_LQBK01000040.1"/>
</dbReference>
<dbReference type="SUPFAM" id="SSF53474">
    <property type="entry name" value="alpha/beta-Hydrolases"/>
    <property type="match status" value="1"/>
</dbReference>
<name>A0A0W8I2V1_KOCRO</name>
<comment type="caution">
    <text evidence="3">The sequence shown here is derived from an EMBL/GenBank/DDBJ whole genome shotgun (WGS) entry which is preliminary data.</text>
</comment>
<evidence type="ECO:0000259" key="2">
    <source>
        <dbReference type="Pfam" id="PF00561"/>
    </source>
</evidence>
<dbReference type="Proteomes" id="UP000053512">
    <property type="component" value="Unassembled WGS sequence"/>
</dbReference>
<dbReference type="EMBL" id="LQBK01000040">
    <property type="protein sequence ID" value="KUG52070.1"/>
    <property type="molecule type" value="Genomic_DNA"/>
</dbReference>
<dbReference type="PRINTS" id="PR00412">
    <property type="entry name" value="EPOXHYDRLASE"/>
</dbReference>
<evidence type="ECO:0000256" key="1">
    <source>
        <dbReference type="ARBA" id="ARBA00022801"/>
    </source>
</evidence>
<dbReference type="STRING" id="136273.GY22_07885"/>
<sequence length="277" mass="29891">MDRPTRRPSGGLHLDVRDDGPRDGAPVLLLHGFPQDGTCWSRVAPALRRAGLRTLVPDQRGCAGRARPRGRRAYRLELLVQDAVTLLDAAGVQRAHVVGHDWGGIVAWALAARRPDRVASLTAVSVPHPRALARSLTRSPQALRSAYVGAFQLPLLPEALLGPRLEDLLRRSGLPAADAARYAARMQEPGALTGALNWYRALPLSRLRTGPVDVPTTYAWGSRDPALGRRAAELTAEQVRGPYRFVELDAGHWLPETRAGELAELVLERVGGAAAAG</sequence>
<dbReference type="InterPro" id="IPR000639">
    <property type="entry name" value="Epox_hydrolase-like"/>
</dbReference>
<feature type="domain" description="AB hydrolase-1" evidence="2">
    <location>
        <begin position="26"/>
        <end position="257"/>
    </location>
</feature>
<protein>
    <submittedName>
        <fullName evidence="3">Alpha/beta hydrolase</fullName>
    </submittedName>
</protein>
<dbReference type="PANTHER" id="PTHR43329">
    <property type="entry name" value="EPOXIDE HYDROLASE"/>
    <property type="match status" value="1"/>
</dbReference>
<gene>
    <name evidence="3" type="ORF">AVL61_06865</name>
</gene>
<dbReference type="Gene3D" id="3.40.50.1820">
    <property type="entry name" value="alpha/beta hydrolase"/>
    <property type="match status" value="1"/>
</dbReference>
<dbReference type="AlphaFoldDB" id="A0A0W8I2V1"/>
<evidence type="ECO:0000313" key="4">
    <source>
        <dbReference type="Proteomes" id="UP000053512"/>
    </source>
</evidence>
<dbReference type="InterPro" id="IPR000073">
    <property type="entry name" value="AB_hydrolase_1"/>
</dbReference>
<evidence type="ECO:0000313" key="3">
    <source>
        <dbReference type="EMBL" id="KUG52070.1"/>
    </source>
</evidence>
<keyword evidence="1 3" id="KW-0378">Hydrolase</keyword>
<dbReference type="GO" id="GO:0016787">
    <property type="term" value="F:hydrolase activity"/>
    <property type="evidence" value="ECO:0007669"/>
    <property type="project" value="UniProtKB-KW"/>
</dbReference>